<evidence type="ECO:0000256" key="1">
    <source>
        <dbReference type="ARBA" id="ARBA00022723"/>
    </source>
</evidence>
<evidence type="ECO:0000259" key="3">
    <source>
        <dbReference type="Pfam" id="PF06525"/>
    </source>
</evidence>
<keyword evidence="1" id="KW-0479">Metal-binding</keyword>
<reference evidence="4 5" key="1">
    <citation type="submission" date="2018-01" db="EMBL/GenBank/DDBJ databases">
        <title>Arthrobacter sp. nov., from glaciers in China.</title>
        <authorList>
            <person name="Liu Q."/>
            <person name="Xin Y.-H."/>
        </authorList>
    </citation>
    <scope>NUCLEOTIDE SEQUENCE [LARGE SCALE GENOMIC DNA]</scope>
    <source>
        <strain evidence="4 5">HLT2-12-2</strain>
    </source>
</reference>
<dbReference type="InterPro" id="IPR033138">
    <property type="entry name" value="Cu_oxidase_CS"/>
</dbReference>
<feature type="domain" description="Sulfocyanin-like C-terminal" evidence="3">
    <location>
        <begin position="94"/>
        <end position="190"/>
    </location>
</feature>
<dbReference type="Pfam" id="PF06525">
    <property type="entry name" value="SoxE"/>
    <property type="match status" value="1"/>
</dbReference>
<feature type="transmembrane region" description="Helical" evidence="2">
    <location>
        <begin position="12"/>
        <end position="34"/>
    </location>
</feature>
<comment type="caution">
    <text evidence="4">The sequence shown here is derived from an EMBL/GenBank/DDBJ whole genome shotgun (WGS) entry which is preliminary data.</text>
</comment>
<evidence type="ECO:0000313" key="5">
    <source>
        <dbReference type="Proteomes" id="UP000237061"/>
    </source>
</evidence>
<accession>A0A2S3ZU18</accession>
<dbReference type="GO" id="GO:0046872">
    <property type="term" value="F:metal ion binding"/>
    <property type="evidence" value="ECO:0007669"/>
    <property type="project" value="UniProtKB-KW"/>
</dbReference>
<keyword evidence="2" id="KW-0812">Transmembrane</keyword>
<dbReference type="Gene3D" id="2.60.40.420">
    <property type="entry name" value="Cupredoxins - blue copper proteins"/>
    <property type="match status" value="1"/>
</dbReference>
<protein>
    <recommendedName>
        <fullName evidence="3">Sulfocyanin-like C-terminal domain-containing protein</fullName>
    </recommendedName>
</protein>
<dbReference type="Proteomes" id="UP000237061">
    <property type="component" value="Unassembled WGS sequence"/>
</dbReference>
<gene>
    <name evidence="4" type="ORF">CVS27_15180</name>
</gene>
<dbReference type="EMBL" id="PPXC01000013">
    <property type="protein sequence ID" value="POH72472.1"/>
    <property type="molecule type" value="Genomic_DNA"/>
</dbReference>
<keyword evidence="5" id="KW-1185">Reference proteome</keyword>
<keyword evidence="2" id="KW-1133">Transmembrane helix</keyword>
<proteinExistence type="predicted"/>
<dbReference type="SUPFAM" id="SSF49503">
    <property type="entry name" value="Cupredoxins"/>
    <property type="match status" value="1"/>
</dbReference>
<evidence type="ECO:0000313" key="4">
    <source>
        <dbReference type="EMBL" id="POH72472.1"/>
    </source>
</evidence>
<organism evidence="4 5">
    <name type="scientific">Arthrobacter glacialis</name>
    <dbReference type="NCBI Taxonomy" id="1664"/>
    <lineage>
        <taxon>Bacteria</taxon>
        <taxon>Bacillati</taxon>
        <taxon>Actinomycetota</taxon>
        <taxon>Actinomycetes</taxon>
        <taxon>Micrococcales</taxon>
        <taxon>Micrococcaceae</taxon>
        <taxon>Arthrobacter</taxon>
    </lineage>
</organism>
<sequence>MKPQSRRGQVIFGVLVTLIMTALSVVVIGVVGGATAGGNGFASRQNCAAPDLPGPVVNVSLTNMGGPMMGQRNGIMNGGAMRLTADRATVPRGTVSFLVTNGGNISHELVVLPLPSDQVAGTRPIGGDAKIDEAGSVGEASNTCAQGAGQGIVSGSSGWVTLTLAPGRYELLCNLPGHYAAGMYTQLTVS</sequence>
<dbReference type="InterPro" id="IPR008972">
    <property type="entry name" value="Cupredoxin"/>
</dbReference>
<dbReference type="InterPro" id="IPR049544">
    <property type="entry name" value="SoxE-like_C"/>
</dbReference>
<dbReference type="AlphaFoldDB" id="A0A2S3ZU18"/>
<dbReference type="PROSITE" id="PS00079">
    <property type="entry name" value="MULTICOPPER_OXIDASE1"/>
    <property type="match status" value="1"/>
</dbReference>
<evidence type="ECO:0000256" key="2">
    <source>
        <dbReference type="SAM" id="Phobius"/>
    </source>
</evidence>
<name>A0A2S3ZU18_ARTGL</name>
<keyword evidence="2" id="KW-0472">Membrane</keyword>